<feature type="region of interest" description="Disordered" evidence="1">
    <location>
        <begin position="128"/>
        <end position="164"/>
    </location>
</feature>
<dbReference type="Pfam" id="PF04749">
    <property type="entry name" value="PLAC8"/>
    <property type="match status" value="1"/>
</dbReference>
<dbReference type="InterPro" id="IPR006461">
    <property type="entry name" value="PLAC_motif_containing"/>
</dbReference>
<sequence>MHINFKLTCFGFESQAENKSCSQISGAFYPKQLLKVLGKSGANARLVGYKVGKCFCRNASFYDDMDKMVTTLGTVMLLCKYSMDNGLDALCEDFRELSQDEPANALTNCAGICWSLIMGRVEGFDQNTGQPANGTFPSPSPSPYQAQANGTYPPAAPSPYQPQVGNQYRAQIGDPWSTGLFDCQLDQTNAIMTTVFPCLTFGQIAEVLDEGETTCATGSFIYMLLTPALCSKYEHGTGTGFSFNL</sequence>
<evidence type="ECO:0000313" key="2">
    <source>
        <dbReference type="EMBL" id="KAK1354182.1"/>
    </source>
</evidence>
<name>A0AAD8LZM7_9APIA</name>
<organism evidence="2 3">
    <name type="scientific">Heracleum sosnowskyi</name>
    <dbReference type="NCBI Taxonomy" id="360622"/>
    <lineage>
        <taxon>Eukaryota</taxon>
        <taxon>Viridiplantae</taxon>
        <taxon>Streptophyta</taxon>
        <taxon>Embryophyta</taxon>
        <taxon>Tracheophyta</taxon>
        <taxon>Spermatophyta</taxon>
        <taxon>Magnoliopsida</taxon>
        <taxon>eudicotyledons</taxon>
        <taxon>Gunneridae</taxon>
        <taxon>Pentapetalae</taxon>
        <taxon>asterids</taxon>
        <taxon>campanulids</taxon>
        <taxon>Apiales</taxon>
        <taxon>Apiaceae</taxon>
        <taxon>Apioideae</taxon>
        <taxon>apioid superclade</taxon>
        <taxon>Tordylieae</taxon>
        <taxon>Tordyliinae</taxon>
        <taxon>Heracleum</taxon>
    </lineage>
</organism>
<dbReference type="NCBIfam" id="TIGR01571">
    <property type="entry name" value="A_thal_Cys_rich"/>
    <property type="match status" value="1"/>
</dbReference>
<accession>A0AAD8LZM7</accession>
<reference evidence="2" key="2">
    <citation type="submission" date="2023-05" db="EMBL/GenBank/DDBJ databases">
        <authorList>
            <person name="Schelkunov M.I."/>
        </authorList>
    </citation>
    <scope>NUCLEOTIDE SEQUENCE</scope>
    <source>
        <strain evidence="2">Hsosn_3</strain>
        <tissue evidence="2">Leaf</tissue>
    </source>
</reference>
<reference evidence="2" key="1">
    <citation type="submission" date="2023-02" db="EMBL/GenBank/DDBJ databases">
        <title>Genome of toxic invasive species Heracleum sosnowskyi carries increased number of genes despite the absence of recent whole-genome duplications.</title>
        <authorList>
            <person name="Schelkunov M."/>
            <person name="Shtratnikova V."/>
            <person name="Makarenko M."/>
            <person name="Klepikova A."/>
            <person name="Omelchenko D."/>
            <person name="Novikova G."/>
            <person name="Obukhova E."/>
            <person name="Bogdanov V."/>
            <person name="Penin A."/>
            <person name="Logacheva M."/>
        </authorList>
    </citation>
    <scope>NUCLEOTIDE SEQUENCE</scope>
    <source>
        <strain evidence="2">Hsosn_3</strain>
        <tissue evidence="2">Leaf</tissue>
    </source>
</reference>
<dbReference type="AlphaFoldDB" id="A0AAD8LZM7"/>
<dbReference type="PANTHER" id="PTHR15907">
    <property type="entry name" value="DUF614 FAMILY PROTEIN-RELATED"/>
    <property type="match status" value="1"/>
</dbReference>
<comment type="caution">
    <text evidence="2">The sequence shown here is derived from an EMBL/GenBank/DDBJ whole genome shotgun (WGS) entry which is preliminary data.</text>
</comment>
<evidence type="ECO:0000313" key="3">
    <source>
        <dbReference type="Proteomes" id="UP001237642"/>
    </source>
</evidence>
<protein>
    <submittedName>
        <fullName evidence="2">Uncharacterized protein</fullName>
    </submittedName>
</protein>
<gene>
    <name evidence="2" type="ORF">POM88_047438</name>
</gene>
<dbReference type="Proteomes" id="UP001237642">
    <property type="component" value="Unassembled WGS sequence"/>
</dbReference>
<dbReference type="EMBL" id="JAUIZM010000011">
    <property type="protein sequence ID" value="KAK1354182.1"/>
    <property type="molecule type" value="Genomic_DNA"/>
</dbReference>
<proteinExistence type="predicted"/>
<keyword evidence="3" id="KW-1185">Reference proteome</keyword>
<evidence type="ECO:0000256" key="1">
    <source>
        <dbReference type="SAM" id="MobiDB-lite"/>
    </source>
</evidence>